<dbReference type="RefSeq" id="WP_025400426.1">
    <property type="nucleotide sequence ID" value="NZ_CP004160.1"/>
</dbReference>
<dbReference type="EMBL" id="CP004160">
    <property type="protein sequence ID" value="AHH04197.1"/>
    <property type="molecule type" value="Genomic_DNA"/>
</dbReference>
<accession>W5SB62</accession>
<protein>
    <submittedName>
        <fullName evidence="2">Fibronectin-binding lipoprotein</fullName>
    </submittedName>
</protein>
<evidence type="ECO:0000313" key="2">
    <source>
        <dbReference type="EMBL" id="AHH04197.1"/>
    </source>
</evidence>
<evidence type="ECO:0000256" key="1">
    <source>
        <dbReference type="SAM" id="MobiDB-lite"/>
    </source>
</evidence>
<reference evidence="2" key="1">
    <citation type="submission" date="2013-02" db="EMBL/GenBank/DDBJ databases">
        <title>Comparative genomics of Borrelia species.</title>
        <authorList>
            <person name="Schwan T.G."/>
            <person name="Raffel S.J."/>
            <person name="Porcella S.F."/>
        </authorList>
    </citation>
    <scope>NUCLEOTIDE SEQUENCE</scope>
    <source>
        <strain evidence="2">YOR</strain>
        <plasmid evidence="2">unnamed</plasmid>
    </source>
</reference>
<gene>
    <name evidence="2" type="ORF">BHY_1246</name>
</gene>
<sequence length="67" mass="7656">MLLSFISCDLLLNGELKDKSVNLLGKIYSVLDTSKETVNPYDNANQNSIPKKSRKKDIQKKISYHKE</sequence>
<feature type="compositionally biased region" description="Polar residues" evidence="1">
    <location>
        <begin position="39"/>
        <end position="48"/>
    </location>
</feature>
<keyword evidence="2" id="KW-0449">Lipoprotein</keyword>
<dbReference type="HOGENOM" id="CLU_2932132_0_0_12"/>
<dbReference type="AlphaFoldDB" id="W5SB62"/>
<organism evidence="2">
    <name type="scientific">Borrelia nietonii YOR</name>
    <dbReference type="NCBI Taxonomy" id="1293576"/>
    <lineage>
        <taxon>Bacteria</taxon>
        <taxon>Pseudomonadati</taxon>
        <taxon>Spirochaetota</taxon>
        <taxon>Spirochaetia</taxon>
        <taxon>Spirochaetales</taxon>
        <taxon>Borreliaceae</taxon>
        <taxon>Borrelia</taxon>
        <taxon>Borrelia nietonii</taxon>
    </lineage>
</organism>
<name>W5SB62_9SPIR</name>
<proteinExistence type="predicted"/>
<feature type="region of interest" description="Disordered" evidence="1">
    <location>
        <begin position="39"/>
        <end position="67"/>
    </location>
</feature>
<geneLocation type="plasmid" evidence="2">
    <name>unnamed</name>
</geneLocation>
<keyword evidence="2" id="KW-0614">Plasmid</keyword>